<feature type="region of interest" description="Disordered" evidence="1">
    <location>
        <begin position="1"/>
        <end position="21"/>
    </location>
</feature>
<dbReference type="EMBL" id="LKAM01000008">
    <property type="protein sequence ID" value="KUM46989.1"/>
    <property type="molecule type" value="Genomic_DNA"/>
</dbReference>
<organism evidence="2">
    <name type="scientific">Picea glauca</name>
    <name type="common">White spruce</name>
    <name type="synonym">Pinus glauca</name>
    <dbReference type="NCBI Taxonomy" id="3330"/>
    <lineage>
        <taxon>Eukaryota</taxon>
        <taxon>Viridiplantae</taxon>
        <taxon>Streptophyta</taxon>
        <taxon>Embryophyta</taxon>
        <taxon>Tracheophyta</taxon>
        <taxon>Spermatophyta</taxon>
        <taxon>Pinopsida</taxon>
        <taxon>Pinidae</taxon>
        <taxon>Conifers I</taxon>
        <taxon>Pinales</taxon>
        <taxon>Pinaceae</taxon>
        <taxon>Picea</taxon>
    </lineage>
</organism>
<feature type="compositionally biased region" description="Polar residues" evidence="1">
    <location>
        <begin position="9"/>
        <end position="21"/>
    </location>
</feature>
<accession>A0A101LX80</accession>
<gene>
    <name evidence="2" type="ORF">ABT39_MTgene5993</name>
</gene>
<dbReference type="AlphaFoldDB" id="A0A101LX80"/>
<evidence type="ECO:0000256" key="1">
    <source>
        <dbReference type="SAM" id="MobiDB-lite"/>
    </source>
</evidence>
<keyword evidence="2" id="KW-0496">Mitochondrion</keyword>
<comment type="caution">
    <text evidence="2">The sequence shown here is derived from an EMBL/GenBank/DDBJ whole genome shotgun (WGS) entry which is preliminary data.</text>
</comment>
<evidence type="ECO:0000313" key="2">
    <source>
        <dbReference type="EMBL" id="KUM46989.1"/>
    </source>
</evidence>
<geneLocation type="mitochondrion" evidence="2"/>
<name>A0A101LX80_PICGL</name>
<protein>
    <submittedName>
        <fullName evidence="2">Uncharacterized protein</fullName>
    </submittedName>
</protein>
<reference evidence="2" key="1">
    <citation type="journal article" date="2015" name="Genome Biol. Evol.">
        <title>Organellar Genomes of White Spruce (Picea glauca): Assembly and Annotation.</title>
        <authorList>
            <person name="Jackman S.D."/>
            <person name="Warren R.L."/>
            <person name="Gibb E.A."/>
            <person name="Vandervalk B.P."/>
            <person name="Mohamadi H."/>
            <person name="Chu J."/>
            <person name="Raymond A."/>
            <person name="Pleasance S."/>
            <person name="Coope R."/>
            <person name="Wildung M.R."/>
            <person name="Ritland C.E."/>
            <person name="Bousquet J."/>
            <person name="Jones S.J."/>
            <person name="Bohlmann J."/>
            <person name="Birol I."/>
        </authorList>
    </citation>
    <scope>NUCLEOTIDE SEQUENCE [LARGE SCALE GENOMIC DNA]</scope>
    <source>
        <tissue evidence="2">Flushing bud</tissue>
    </source>
</reference>
<proteinExistence type="predicted"/>
<sequence length="76" mass="8880">MVPPPTRARITTKSRTTSLTNDPLTTRMKARDMPSRLCPNPPSALHPFYGWFLFSRFIELGWPSFAYSPRHPRFSW</sequence>